<evidence type="ECO:0000256" key="4">
    <source>
        <dbReference type="ARBA" id="ARBA00020295"/>
    </source>
</evidence>
<keyword evidence="7 10" id="KW-0119">Carbohydrate metabolism</keyword>
<evidence type="ECO:0000256" key="1">
    <source>
        <dbReference type="ARBA" id="ARBA00000439"/>
    </source>
</evidence>
<accession>A0A3N6R3H5</accession>
<comment type="catalytic activity">
    <reaction evidence="1 10">
        <text>Transfers a segment of a (1-&gt;4)-alpha-D-glucan to a new position in an acceptor, which may be glucose or a (1-&gt;4)-alpha-D-glucan.</text>
        <dbReference type="EC" id="2.4.1.25"/>
    </reaction>
</comment>
<dbReference type="NCBIfam" id="NF011080">
    <property type="entry name" value="PRK14508.1-3"/>
    <property type="match status" value="1"/>
</dbReference>
<dbReference type="RefSeq" id="WP_124143111.1">
    <property type="nucleotide sequence ID" value="NZ_CAWOKI010000323.1"/>
</dbReference>
<protein>
    <recommendedName>
        <fullName evidence="4 10">4-alpha-glucanotransferase</fullName>
        <ecNumber evidence="3 10">2.4.1.25</ecNumber>
    </recommendedName>
    <alternativeName>
        <fullName evidence="8 10">Amylomaltase</fullName>
    </alternativeName>
    <alternativeName>
        <fullName evidence="9 10">Disproportionating enzyme</fullName>
    </alternativeName>
</protein>
<evidence type="ECO:0000256" key="2">
    <source>
        <dbReference type="ARBA" id="ARBA00005684"/>
    </source>
</evidence>
<proteinExistence type="inferred from homology"/>
<dbReference type="InterPro" id="IPR017853">
    <property type="entry name" value="GH"/>
</dbReference>
<evidence type="ECO:0000256" key="7">
    <source>
        <dbReference type="ARBA" id="ARBA00023277"/>
    </source>
</evidence>
<dbReference type="Proteomes" id="UP000269154">
    <property type="component" value="Unassembled WGS sequence"/>
</dbReference>
<evidence type="ECO:0000256" key="8">
    <source>
        <dbReference type="ARBA" id="ARBA00031423"/>
    </source>
</evidence>
<keyword evidence="12" id="KW-1185">Reference proteome</keyword>
<evidence type="ECO:0000256" key="3">
    <source>
        <dbReference type="ARBA" id="ARBA00012560"/>
    </source>
</evidence>
<dbReference type="InterPro" id="IPR003385">
    <property type="entry name" value="Glyco_hydro_77"/>
</dbReference>
<dbReference type="PANTHER" id="PTHR32438:SF5">
    <property type="entry name" value="4-ALPHA-GLUCANOTRANSFERASE DPE1, CHLOROPLASTIC_AMYLOPLASTIC"/>
    <property type="match status" value="1"/>
</dbReference>
<evidence type="ECO:0000256" key="9">
    <source>
        <dbReference type="ARBA" id="ARBA00031501"/>
    </source>
</evidence>
<sequence>MTFERASGIILHPTSLPSRFGIGDLGKSAYEFIDFLARSGQKIWQVLPLGPTGYEHSPYTMNFSAFAGNPLLISLDILAEKGLLNPDELTPLPSESDPAYARVNFAEVIPHKTKYFQQAYDRFKQAIPPEYEIFSQQQSYWLDDYALFMALHEANPDKTWNQWEPGLARREPGAVKIATSLLHDSIEYHKFLQFQFFEQWTKVRRYCHGKNIKIIGDVSIYVCHHSAEVWSHPENFDLNPETLEPAWKAGVPPDYFSATGQLWGNPVYNWENLINTNFTWWIERFRATLQYVDVVRVDHFRGFEAFWRVPAGEDNAINGEWVKAPGYKLFSKLQEALGTLPILAEDLGIITPEVEAMRDRFEFPGMRILLFAFGGEADHPYLPHSYINNCIVYTGTHDNDTTVGWWLQAPQEVRQHVAKYLGYASDSDIHEISWSLMRLASASVADMAIFPLQDVLSLDNGARMNDPSVTPGNWRWRYTTSELLSQELSDRLLQITQLYNR</sequence>
<dbReference type="EMBL" id="RCBY01000009">
    <property type="protein sequence ID" value="RQH55279.1"/>
    <property type="molecule type" value="Genomic_DNA"/>
</dbReference>
<dbReference type="NCBIfam" id="TIGR00217">
    <property type="entry name" value="malQ"/>
    <property type="match status" value="1"/>
</dbReference>
<dbReference type="GO" id="GO:0004134">
    <property type="term" value="F:4-alpha-glucanotransferase activity"/>
    <property type="evidence" value="ECO:0007669"/>
    <property type="project" value="UniProtKB-EC"/>
</dbReference>
<dbReference type="Pfam" id="PF02446">
    <property type="entry name" value="Glyco_hydro_77"/>
    <property type="match status" value="1"/>
</dbReference>
<dbReference type="SUPFAM" id="SSF51445">
    <property type="entry name" value="(Trans)glycosidases"/>
    <property type="match status" value="1"/>
</dbReference>
<dbReference type="GO" id="GO:0005975">
    <property type="term" value="P:carbohydrate metabolic process"/>
    <property type="evidence" value="ECO:0007669"/>
    <property type="project" value="InterPro"/>
</dbReference>
<dbReference type="OrthoDB" id="9811841at2"/>
<organism evidence="11 12">
    <name type="scientific">Okeania hirsuta</name>
    <dbReference type="NCBI Taxonomy" id="1458930"/>
    <lineage>
        <taxon>Bacteria</taxon>
        <taxon>Bacillati</taxon>
        <taxon>Cyanobacteriota</taxon>
        <taxon>Cyanophyceae</taxon>
        <taxon>Oscillatoriophycideae</taxon>
        <taxon>Oscillatoriales</taxon>
        <taxon>Microcoleaceae</taxon>
        <taxon>Okeania</taxon>
    </lineage>
</organism>
<reference evidence="11 12" key="1">
    <citation type="journal article" date="2018" name="ACS Chem. Biol.">
        <title>Ketoreductase domain dysfunction expands chemodiversity: malyngamide biosynthesis in the cyanobacterium Okeania hirsuta.</title>
        <authorList>
            <person name="Moss N.A."/>
            <person name="Leao T."/>
            <person name="Rankin M."/>
            <person name="McCullough T.M."/>
            <person name="Qu P."/>
            <person name="Korobeynikov A."/>
            <person name="Smith J.L."/>
            <person name="Gerwick L."/>
            <person name="Gerwick W.H."/>
        </authorList>
    </citation>
    <scope>NUCLEOTIDE SEQUENCE [LARGE SCALE GENOMIC DNA]</scope>
    <source>
        <strain evidence="11 12">PAB10Feb10-1</strain>
    </source>
</reference>
<evidence type="ECO:0000256" key="6">
    <source>
        <dbReference type="ARBA" id="ARBA00022679"/>
    </source>
</evidence>
<evidence type="ECO:0000313" key="12">
    <source>
        <dbReference type="Proteomes" id="UP000269154"/>
    </source>
</evidence>
<evidence type="ECO:0000256" key="10">
    <source>
        <dbReference type="RuleBase" id="RU361207"/>
    </source>
</evidence>
<keyword evidence="6 10" id="KW-0808">Transferase</keyword>
<comment type="caution">
    <text evidence="11">The sequence shown here is derived from an EMBL/GenBank/DDBJ whole genome shotgun (WGS) entry which is preliminary data.</text>
</comment>
<dbReference type="Gene3D" id="3.20.20.80">
    <property type="entry name" value="Glycosidases"/>
    <property type="match status" value="1"/>
</dbReference>
<comment type="similarity">
    <text evidence="2 10">Belongs to the disproportionating enzyme family.</text>
</comment>
<evidence type="ECO:0000256" key="5">
    <source>
        <dbReference type="ARBA" id="ARBA00022676"/>
    </source>
</evidence>
<keyword evidence="5 10" id="KW-0328">Glycosyltransferase</keyword>
<evidence type="ECO:0000313" key="11">
    <source>
        <dbReference type="EMBL" id="RQH55279.1"/>
    </source>
</evidence>
<dbReference type="PANTHER" id="PTHR32438">
    <property type="entry name" value="4-ALPHA-GLUCANOTRANSFERASE DPE1, CHLOROPLASTIC/AMYLOPLASTIC"/>
    <property type="match status" value="1"/>
</dbReference>
<name>A0A3N6R3H5_9CYAN</name>
<dbReference type="EC" id="2.4.1.25" evidence="3 10"/>
<gene>
    <name evidence="11" type="primary">malQ</name>
    <name evidence="11" type="ORF">D5R40_02835</name>
</gene>
<dbReference type="AlphaFoldDB" id="A0A3N6R3H5"/>